<feature type="domain" description="Exostosin GT47" evidence="8">
    <location>
        <begin position="181"/>
        <end position="464"/>
    </location>
</feature>
<dbReference type="Proteomes" id="UP000195402">
    <property type="component" value="Unassembled WGS sequence"/>
</dbReference>
<keyword evidence="10" id="KW-1185">Reference proteome</keyword>
<dbReference type="InterPro" id="IPR004263">
    <property type="entry name" value="Exostosin"/>
</dbReference>
<comment type="similarity">
    <text evidence="2">Belongs to the glycosyltransferase 47 family.</text>
</comment>
<keyword evidence="5" id="KW-0333">Golgi apparatus</keyword>
<evidence type="ECO:0000256" key="3">
    <source>
        <dbReference type="ARBA" id="ARBA00022676"/>
    </source>
</evidence>
<comment type="caution">
    <text evidence="9">The sequence shown here is derived from an EMBL/GenBank/DDBJ whole genome shotgun (WGS) entry which is preliminary data.</text>
</comment>
<evidence type="ECO:0000256" key="5">
    <source>
        <dbReference type="ARBA" id="ARBA00023034"/>
    </source>
</evidence>
<dbReference type="PANTHER" id="PTHR11062:SF124">
    <property type="entry name" value="XYLOGALACTURONAN BETA-1,3-XYLOSYLTRANSFERASE"/>
    <property type="match status" value="1"/>
</dbReference>
<dbReference type="GO" id="GO:0000139">
    <property type="term" value="C:Golgi membrane"/>
    <property type="evidence" value="ECO:0007669"/>
    <property type="project" value="UniProtKB-SubCell"/>
</dbReference>
<keyword evidence="7" id="KW-0732">Signal</keyword>
<dbReference type="OrthoDB" id="1924787at2759"/>
<dbReference type="InParanoid" id="A0A200PNQ7"/>
<gene>
    <name evidence="9" type="ORF">BVC80_9067g6</name>
</gene>
<accession>A0A200PNQ7</accession>
<feature type="chain" id="PRO_5012442427" evidence="7">
    <location>
        <begin position="27"/>
        <end position="513"/>
    </location>
</feature>
<comment type="subcellular location">
    <subcellularLocation>
        <location evidence="1">Golgi apparatus membrane</location>
        <topology evidence="1">Single-pass type II membrane protein</topology>
    </subcellularLocation>
</comment>
<keyword evidence="4" id="KW-0812">Transmembrane</keyword>
<dbReference type="PANTHER" id="PTHR11062">
    <property type="entry name" value="EXOSTOSIN HEPARAN SULFATE GLYCOSYLTRANSFERASE -RELATED"/>
    <property type="match status" value="1"/>
</dbReference>
<keyword evidence="3" id="KW-0808">Transferase</keyword>
<organism evidence="9 10">
    <name type="scientific">Macleaya cordata</name>
    <name type="common">Five-seeded plume-poppy</name>
    <name type="synonym">Bocconia cordata</name>
    <dbReference type="NCBI Taxonomy" id="56857"/>
    <lineage>
        <taxon>Eukaryota</taxon>
        <taxon>Viridiplantae</taxon>
        <taxon>Streptophyta</taxon>
        <taxon>Embryophyta</taxon>
        <taxon>Tracheophyta</taxon>
        <taxon>Spermatophyta</taxon>
        <taxon>Magnoliopsida</taxon>
        <taxon>Ranunculales</taxon>
        <taxon>Papaveraceae</taxon>
        <taxon>Papaveroideae</taxon>
        <taxon>Macleaya</taxon>
    </lineage>
</organism>
<evidence type="ECO:0000256" key="2">
    <source>
        <dbReference type="ARBA" id="ARBA00010271"/>
    </source>
</evidence>
<keyword evidence="3" id="KW-0328">Glycosyltransferase</keyword>
<proteinExistence type="inferred from homology"/>
<reference evidence="9 10" key="1">
    <citation type="journal article" date="2017" name="Mol. Plant">
        <title>The Genome of Medicinal Plant Macleaya cordata Provides New Insights into Benzylisoquinoline Alkaloids Metabolism.</title>
        <authorList>
            <person name="Liu X."/>
            <person name="Liu Y."/>
            <person name="Huang P."/>
            <person name="Ma Y."/>
            <person name="Qing Z."/>
            <person name="Tang Q."/>
            <person name="Cao H."/>
            <person name="Cheng P."/>
            <person name="Zheng Y."/>
            <person name="Yuan Z."/>
            <person name="Zhou Y."/>
            <person name="Liu J."/>
            <person name="Tang Z."/>
            <person name="Zhuo Y."/>
            <person name="Zhang Y."/>
            <person name="Yu L."/>
            <person name="Huang J."/>
            <person name="Yang P."/>
            <person name="Peng Q."/>
            <person name="Zhang J."/>
            <person name="Jiang W."/>
            <person name="Zhang Z."/>
            <person name="Lin K."/>
            <person name="Ro D.K."/>
            <person name="Chen X."/>
            <person name="Xiong X."/>
            <person name="Shang Y."/>
            <person name="Huang S."/>
            <person name="Zeng J."/>
        </authorList>
    </citation>
    <scope>NUCLEOTIDE SEQUENCE [LARGE SCALE GENOMIC DNA]</scope>
    <source>
        <strain evidence="10">cv. BLH2017</strain>
        <tissue evidence="9">Root</tissue>
    </source>
</reference>
<evidence type="ECO:0000259" key="8">
    <source>
        <dbReference type="Pfam" id="PF03016"/>
    </source>
</evidence>
<sequence>MAAFKSFSLIFSALLLLLLSPFYFLASFNQHHHYYITNSFYPLDEHHHQIHLNLQNPQLFSHPLISSIHDSNSSSNGFLSISSKISNTTSINGFTIINSSNSATTDDGFIRDKTQKKKKNSLEKIEEGLARARARIREAIRTRTRILNSTSRKDKEDFMFISRGSIYRNPNAFYQSHIEMERRFKVWTYSEGELPLVHEGPVNNIYSTEGQFIDEMESEKSPFLAQHPDQAHVFFLPISVARVRRFVFKPEPFLPRNRLNRFVTDYIKVISSKYPYWNRSGGADHFMVSCHDWGPNISDGNPELFKNFIRVLCNANTSEGFRLERDVSLPEVNLPFGRLTLPQPNVPPSKRSILAFFAGRVHGKIRKILLKHWKEKDNEIRVYENLPEGLNYAKLMGLSKFCLCPSGWEVASPRVVESIFAGCVPVLISNSYVLPFSDVLDWNQFSIQIPVQKIPEIKVILKSISNSEYLKMQMRLKQVRRHFTLNRPAKRFDLFQMVLHSVWLRRLNIGLIS</sequence>
<evidence type="ECO:0000256" key="7">
    <source>
        <dbReference type="SAM" id="SignalP"/>
    </source>
</evidence>
<evidence type="ECO:0000256" key="4">
    <source>
        <dbReference type="ARBA" id="ARBA00022968"/>
    </source>
</evidence>
<evidence type="ECO:0000256" key="1">
    <source>
        <dbReference type="ARBA" id="ARBA00004323"/>
    </source>
</evidence>
<dbReference type="OMA" id="APCISDK"/>
<dbReference type="STRING" id="56857.A0A200PNQ7"/>
<dbReference type="EMBL" id="MVGT01004388">
    <property type="protein sequence ID" value="OUZ99839.1"/>
    <property type="molecule type" value="Genomic_DNA"/>
</dbReference>
<protein>
    <submittedName>
        <fullName evidence="9">Exostosin-like</fullName>
    </submittedName>
</protein>
<evidence type="ECO:0000313" key="10">
    <source>
        <dbReference type="Proteomes" id="UP000195402"/>
    </source>
</evidence>
<dbReference type="FunCoup" id="A0A200PNQ7">
    <property type="interactions" value="5"/>
</dbReference>
<dbReference type="InterPro" id="IPR040911">
    <property type="entry name" value="Exostosin_GT47"/>
</dbReference>
<evidence type="ECO:0000313" key="9">
    <source>
        <dbReference type="EMBL" id="OUZ99839.1"/>
    </source>
</evidence>
<evidence type="ECO:0000256" key="6">
    <source>
        <dbReference type="SAM" id="Coils"/>
    </source>
</evidence>
<dbReference type="AlphaFoldDB" id="A0A200PNQ7"/>
<feature type="coiled-coil region" evidence="6">
    <location>
        <begin position="115"/>
        <end position="142"/>
    </location>
</feature>
<dbReference type="GO" id="GO:0016757">
    <property type="term" value="F:glycosyltransferase activity"/>
    <property type="evidence" value="ECO:0007669"/>
    <property type="project" value="UniProtKB-KW"/>
</dbReference>
<feature type="signal peptide" evidence="7">
    <location>
        <begin position="1"/>
        <end position="26"/>
    </location>
</feature>
<name>A0A200PNQ7_MACCD</name>
<keyword evidence="6" id="KW-0175">Coiled coil</keyword>
<dbReference type="Pfam" id="PF03016">
    <property type="entry name" value="Exostosin_GT47"/>
    <property type="match status" value="1"/>
</dbReference>
<keyword evidence="4" id="KW-0735">Signal-anchor</keyword>